<accession>A0AA35X2C8</accession>
<name>A0AA35X2C8_GEOBA</name>
<dbReference type="InterPro" id="IPR003439">
    <property type="entry name" value="ABC_transporter-like_ATP-bd"/>
</dbReference>
<dbReference type="AlphaFoldDB" id="A0AA35X2C8"/>
<protein>
    <submittedName>
        <fullName evidence="6">Oligopeptide transport ATP-binding protein AppF</fullName>
    </submittedName>
</protein>
<dbReference type="GO" id="GO:0016887">
    <property type="term" value="F:ATP hydrolysis activity"/>
    <property type="evidence" value="ECO:0007669"/>
    <property type="project" value="InterPro"/>
</dbReference>
<dbReference type="InterPro" id="IPR027417">
    <property type="entry name" value="P-loop_NTPase"/>
</dbReference>
<dbReference type="FunFam" id="3.40.50.300:FF:000016">
    <property type="entry name" value="Oligopeptide ABC transporter ATP-binding component"/>
    <property type="match status" value="1"/>
</dbReference>
<dbReference type="Gene3D" id="3.60.10.10">
    <property type="entry name" value="Endonuclease/exonuclease/phosphatase"/>
    <property type="match status" value="1"/>
</dbReference>
<sequence>MNASALIDVKNLEVRFDIPEGTVHAVNGVTFSVARGETLAIVGESGSGKSVTMLALLRLLALHRPSSGRVWLDDIELTSLGEKELRKLRPRMQMIFQDSYASLNPRHTVGRIIGESMRVHTKMTTQQVNDRVVELLDLVGLRAAHRTRYPHEFSGGQRQRINIARALSLSPDLIVCDEPISALDVSIQAQTINLFADLQDEFGIAYLFVAHDLSMVEHISDRVAVMYLGHIVELAQTETLFEATLHPYTQALLSAVPIPDPVAEASRTRVSLVGEVPSPAAPPPGCVFSTRCPLAVDRCRAEVPEFREITPNHWVACHLADREGSSIVGEPRGRLAGHDGDLTASPTAQSHHLTLPAQSTFPTDPLMRFVSYNIQYSKGKDGCYDLERIADAVRSADVIALQEVVRNVEAPPDKDQPARIGELLAQHHWVYGPQCRS</sequence>
<dbReference type="InterPro" id="IPR003593">
    <property type="entry name" value="AAA+_ATPase"/>
</dbReference>
<dbReference type="PROSITE" id="PS50893">
    <property type="entry name" value="ABC_TRANSPORTER_2"/>
    <property type="match status" value="1"/>
</dbReference>
<evidence type="ECO:0000313" key="7">
    <source>
        <dbReference type="Proteomes" id="UP001174909"/>
    </source>
</evidence>
<keyword evidence="2" id="KW-0813">Transport</keyword>
<dbReference type="Gene3D" id="3.40.50.300">
    <property type="entry name" value="P-loop containing nucleotide triphosphate hydrolases"/>
    <property type="match status" value="1"/>
</dbReference>
<gene>
    <name evidence="6" type="ORF">GBAR_LOCUS19813</name>
</gene>
<reference evidence="6" key="1">
    <citation type="submission" date="2023-03" db="EMBL/GenBank/DDBJ databases">
        <authorList>
            <person name="Steffen K."/>
            <person name="Cardenas P."/>
        </authorList>
    </citation>
    <scope>NUCLEOTIDE SEQUENCE</scope>
</reference>
<dbReference type="GO" id="GO:0055085">
    <property type="term" value="P:transmembrane transport"/>
    <property type="evidence" value="ECO:0007669"/>
    <property type="project" value="UniProtKB-ARBA"/>
</dbReference>
<dbReference type="InterPro" id="IPR036691">
    <property type="entry name" value="Endo/exonu/phosph_ase_sf"/>
</dbReference>
<evidence type="ECO:0000313" key="6">
    <source>
        <dbReference type="EMBL" id="CAI8035277.1"/>
    </source>
</evidence>
<dbReference type="InterPro" id="IPR013563">
    <property type="entry name" value="Oligopep_ABC_C"/>
</dbReference>
<proteinExistence type="inferred from homology"/>
<organism evidence="6 7">
    <name type="scientific">Geodia barretti</name>
    <name type="common">Barrett's horny sponge</name>
    <dbReference type="NCBI Taxonomy" id="519541"/>
    <lineage>
        <taxon>Eukaryota</taxon>
        <taxon>Metazoa</taxon>
        <taxon>Porifera</taxon>
        <taxon>Demospongiae</taxon>
        <taxon>Heteroscleromorpha</taxon>
        <taxon>Tetractinellida</taxon>
        <taxon>Astrophorina</taxon>
        <taxon>Geodiidae</taxon>
        <taxon>Geodia</taxon>
    </lineage>
</organism>
<dbReference type="PROSITE" id="PS00211">
    <property type="entry name" value="ABC_TRANSPORTER_1"/>
    <property type="match status" value="1"/>
</dbReference>
<evidence type="ECO:0000259" key="5">
    <source>
        <dbReference type="PROSITE" id="PS50893"/>
    </source>
</evidence>
<evidence type="ECO:0000256" key="2">
    <source>
        <dbReference type="ARBA" id="ARBA00022448"/>
    </source>
</evidence>
<comment type="caution">
    <text evidence="6">The sequence shown here is derived from an EMBL/GenBank/DDBJ whole genome shotgun (WGS) entry which is preliminary data.</text>
</comment>
<keyword evidence="3" id="KW-0547">Nucleotide-binding</keyword>
<dbReference type="EMBL" id="CASHTH010002788">
    <property type="protein sequence ID" value="CAI8035277.1"/>
    <property type="molecule type" value="Genomic_DNA"/>
</dbReference>
<dbReference type="Proteomes" id="UP001174909">
    <property type="component" value="Unassembled WGS sequence"/>
</dbReference>
<dbReference type="Pfam" id="PF08352">
    <property type="entry name" value="oligo_HPY"/>
    <property type="match status" value="1"/>
</dbReference>
<evidence type="ECO:0000256" key="1">
    <source>
        <dbReference type="ARBA" id="ARBA00005417"/>
    </source>
</evidence>
<keyword evidence="4 6" id="KW-0067">ATP-binding</keyword>
<evidence type="ECO:0000256" key="3">
    <source>
        <dbReference type="ARBA" id="ARBA00022741"/>
    </source>
</evidence>
<dbReference type="InterPro" id="IPR050319">
    <property type="entry name" value="ABC_transp_ATP-bind"/>
</dbReference>
<dbReference type="InterPro" id="IPR017871">
    <property type="entry name" value="ABC_transporter-like_CS"/>
</dbReference>
<dbReference type="CDD" id="cd03257">
    <property type="entry name" value="ABC_NikE_OppD_transporters"/>
    <property type="match status" value="1"/>
</dbReference>
<comment type="similarity">
    <text evidence="1">Belongs to the ABC transporter superfamily.</text>
</comment>
<dbReference type="Pfam" id="PF00005">
    <property type="entry name" value="ABC_tran"/>
    <property type="match status" value="1"/>
</dbReference>
<feature type="domain" description="ABC transporter" evidence="5">
    <location>
        <begin position="7"/>
        <end position="253"/>
    </location>
</feature>
<dbReference type="SUPFAM" id="SSF52540">
    <property type="entry name" value="P-loop containing nucleoside triphosphate hydrolases"/>
    <property type="match status" value="1"/>
</dbReference>
<dbReference type="NCBIfam" id="TIGR01727">
    <property type="entry name" value="oligo_HPY"/>
    <property type="match status" value="1"/>
</dbReference>
<dbReference type="GO" id="GO:0005524">
    <property type="term" value="F:ATP binding"/>
    <property type="evidence" value="ECO:0007669"/>
    <property type="project" value="UniProtKB-KW"/>
</dbReference>
<dbReference type="SMART" id="SM00382">
    <property type="entry name" value="AAA"/>
    <property type="match status" value="1"/>
</dbReference>
<evidence type="ECO:0000256" key="4">
    <source>
        <dbReference type="ARBA" id="ARBA00022840"/>
    </source>
</evidence>
<dbReference type="PANTHER" id="PTHR43776:SF7">
    <property type="entry name" value="D,D-DIPEPTIDE TRANSPORT ATP-BINDING PROTEIN DDPF-RELATED"/>
    <property type="match status" value="1"/>
</dbReference>
<dbReference type="GO" id="GO:0015833">
    <property type="term" value="P:peptide transport"/>
    <property type="evidence" value="ECO:0007669"/>
    <property type="project" value="InterPro"/>
</dbReference>
<dbReference type="SUPFAM" id="SSF56219">
    <property type="entry name" value="DNase I-like"/>
    <property type="match status" value="1"/>
</dbReference>
<keyword evidence="7" id="KW-1185">Reference proteome</keyword>
<dbReference type="PANTHER" id="PTHR43776">
    <property type="entry name" value="TRANSPORT ATP-BINDING PROTEIN"/>
    <property type="match status" value="1"/>
</dbReference>